<keyword evidence="5 13" id="KW-0597">Phosphoprotein</keyword>
<dbReference type="SUPFAM" id="SSF55874">
    <property type="entry name" value="ATPase domain of HSP90 chaperone/DNA topoisomerase II/histidine kinase"/>
    <property type="match status" value="1"/>
</dbReference>
<evidence type="ECO:0000256" key="7">
    <source>
        <dbReference type="ARBA" id="ARBA00022741"/>
    </source>
</evidence>
<feature type="domain" description="Response regulatory" evidence="16">
    <location>
        <begin position="703"/>
        <end position="821"/>
    </location>
</feature>
<dbReference type="SMART" id="SM00448">
    <property type="entry name" value="REC"/>
    <property type="match status" value="1"/>
</dbReference>
<organism evidence="20 21">
    <name type="scientific">Hymenobacter monticola</name>
    <dbReference type="NCBI Taxonomy" id="1705399"/>
    <lineage>
        <taxon>Bacteria</taxon>
        <taxon>Pseudomonadati</taxon>
        <taxon>Bacteroidota</taxon>
        <taxon>Cytophagia</taxon>
        <taxon>Cytophagales</taxon>
        <taxon>Hymenobacteraceae</taxon>
        <taxon>Hymenobacter</taxon>
    </lineage>
</organism>
<evidence type="ECO:0000256" key="4">
    <source>
        <dbReference type="ARBA" id="ARBA00022475"/>
    </source>
</evidence>
<dbReference type="PROSITE" id="PS50109">
    <property type="entry name" value="HIS_KIN"/>
    <property type="match status" value="1"/>
</dbReference>
<dbReference type="EC" id="2.7.13.3" evidence="3"/>
<dbReference type="RefSeq" id="WP_243515168.1">
    <property type="nucleotide sequence ID" value="NZ_CP094534.1"/>
</dbReference>
<accession>A0ABY4B5Z2</accession>
<feature type="region of interest" description="Disordered" evidence="14">
    <location>
        <begin position="1"/>
        <end position="41"/>
    </location>
</feature>
<gene>
    <name evidence="20" type="ORF">MTP16_01205</name>
</gene>
<evidence type="ECO:0000256" key="1">
    <source>
        <dbReference type="ARBA" id="ARBA00000085"/>
    </source>
</evidence>
<feature type="compositionally biased region" description="Basic residues" evidence="14">
    <location>
        <begin position="1"/>
        <end position="15"/>
    </location>
</feature>
<evidence type="ECO:0000256" key="6">
    <source>
        <dbReference type="ARBA" id="ARBA00022692"/>
    </source>
</evidence>
<feature type="modified residue" description="4-aspartylphosphate" evidence="13">
    <location>
        <position position="752"/>
    </location>
</feature>
<dbReference type="InterPro" id="IPR013656">
    <property type="entry name" value="PAS_4"/>
</dbReference>
<keyword evidence="4" id="KW-1003">Cell membrane</keyword>
<reference evidence="20 21" key="1">
    <citation type="submission" date="2022-03" db="EMBL/GenBank/DDBJ databases">
        <title>Hymenobactersp. isolated from the air.</title>
        <authorList>
            <person name="Won M."/>
            <person name="Kwon S.-W."/>
        </authorList>
    </citation>
    <scope>NUCLEOTIDE SEQUENCE [LARGE SCALE GENOMIC DNA]</scope>
    <source>
        <strain evidence="20 21">KACC 22596</strain>
    </source>
</reference>
<evidence type="ECO:0000313" key="20">
    <source>
        <dbReference type="EMBL" id="UOE34284.1"/>
    </source>
</evidence>
<dbReference type="InterPro" id="IPR004358">
    <property type="entry name" value="Sig_transdc_His_kin-like_C"/>
</dbReference>
<keyword evidence="10" id="KW-0902">Two-component regulatory system</keyword>
<dbReference type="EMBL" id="CP094534">
    <property type="protein sequence ID" value="UOE34284.1"/>
    <property type="molecule type" value="Genomic_DNA"/>
</dbReference>
<feature type="domain" description="PAC" evidence="18">
    <location>
        <begin position="116"/>
        <end position="169"/>
    </location>
</feature>
<evidence type="ECO:0000259" key="17">
    <source>
        <dbReference type="PROSITE" id="PS50112"/>
    </source>
</evidence>
<dbReference type="SUPFAM" id="SSF47226">
    <property type="entry name" value="Histidine-containing phosphotransfer domain, HPT domain"/>
    <property type="match status" value="1"/>
</dbReference>
<dbReference type="SUPFAM" id="SSF47384">
    <property type="entry name" value="Homodimeric domain of signal transducing histidine kinase"/>
    <property type="match status" value="1"/>
</dbReference>
<evidence type="ECO:0000313" key="21">
    <source>
        <dbReference type="Proteomes" id="UP000831390"/>
    </source>
</evidence>
<evidence type="ECO:0000256" key="10">
    <source>
        <dbReference type="ARBA" id="ARBA00023012"/>
    </source>
</evidence>
<evidence type="ECO:0000256" key="5">
    <source>
        <dbReference type="ARBA" id="ARBA00022553"/>
    </source>
</evidence>
<keyword evidence="8" id="KW-0067">ATP-binding</keyword>
<dbReference type="InterPro" id="IPR036641">
    <property type="entry name" value="HPT_dom_sf"/>
</dbReference>
<keyword evidence="7" id="KW-0547">Nucleotide-binding</keyword>
<evidence type="ECO:0000256" key="9">
    <source>
        <dbReference type="ARBA" id="ARBA00022989"/>
    </source>
</evidence>
<keyword evidence="9" id="KW-1133">Transmembrane helix</keyword>
<dbReference type="InterPro" id="IPR000700">
    <property type="entry name" value="PAS-assoc_C"/>
</dbReference>
<dbReference type="Gene3D" id="3.30.450.20">
    <property type="entry name" value="PAS domain"/>
    <property type="match status" value="3"/>
</dbReference>
<dbReference type="PANTHER" id="PTHR45339:SF1">
    <property type="entry name" value="HYBRID SIGNAL TRANSDUCTION HISTIDINE KINASE J"/>
    <property type="match status" value="1"/>
</dbReference>
<evidence type="ECO:0000259" key="18">
    <source>
        <dbReference type="PROSITE" id="PS50113"/>
    </source>
</evidence>
<dbReference type="PRINTS" id="PR00344">
    <property type="entry name" value="BCTRLSENSOR"/>
</dbReference>
<dbReference type="SMART" id="SM00387">
    <property type="entry name" value="HATPase_c"/>
    <property type="match status" value="1"/>
</dbReference>
<dbReference type="InterPro" id="IPR036097">
    <property type="entry name" value="HisK_dim/P_sf"/>
</dbReference>
<dbReference type="PROSITE" id="PS50112">
    <property type="entry name" value="PAS"/>
    <property type="match status" value="2"/>
</dbReference>
<feature type="domain" description="PAS" evidence="17">
    <location>
        <begin position="170"/>
        <end position="234"/>
    </location>
</feature>
<dbReference type="Pfam" id="PF08448">
    <property type="entry name" value="PAS_4"/>
    <property type="match status" value="1"/>
</dbReference>
<dbReference type="SMART" id="SM00388">
    <property type="entry name" value="HisKA"/>
    <property type="match status" value="1"/>
</dbReference>
<feature type="domain" description="HPt" evidence="19">
    <location>
        <begin position="859"/>
        <end position="953"/>
    </location>
</feature>
<dbReference type="Proteomes" id="UP000831390">
    <property type="component" value="Chromosome"/>
</dbReference>
<sequence>MMRRPRSPRLARRKAAPSTWRAAERAARRAGPENSGPELPAFGPGLAEVPLMLFDYDVQRRQLRRCNPHCESVLGYTAQDLLALGPRLAPTLLHPDSQKQAQLGNLHTLLHADRPLSWDCRVRHRDGSWRWLRLRLRASARNPLGKVLEITGSAEDVTRHRAAVEELRQSRHLLRQVVDLVPNLIYIYDLRQERNVYSNQRLELMLGYTSEELLAFPQGALLPSLLAPEERERLLAHWNDVARLPDGEVLTLEYALQHRNGTVRWLRSTHTPFARAANGDVTSIIGVAEDVTDRRATDAHRRAATDRLAEQHRLFRQVIDALPHPIYLKDGHGNYQLANRAMAALYGLTPEELVRFDAGHLPQLNSGDTARYIEQDRQVLATGEDLTVEESYTAPDGTVSWFSSVKRLFVRADGTAQVLGLDSNITELKRTQQALEKAIGEAQVDVQAKEDFLANMSHEIRTPLHGILGLTGVLAKTSLSRSQHDYLRLLGESAEHLLTVLNDVLTTARLGAGKLQPETTPFNPTELLAGCAALLRPRAREKGLRLRIERPAALPEVLGDAHRLRQVLLNLVSNAIKFTETGQVRLRCRRVPAPLRHAEPADTVWLQFVVSDTGLGIAPDTLDKVFEPFAQAAASTDREFGGSGLGLSISEGLVRLMGGTLRVSSELHQGSTFAFTLPLRPVPAAVPPPAPAPAGLSETGAGRILLVEDNLVNSLLAETVLRNWGFQVTTAASGPAAIQLFEHRPFDLVLMDIQMPGMDGETAARALRQHPEAARAATPIIALTARAQAGEAERLMGAGFDGYLSKPYREEQLLETMRAVLARHAAAAEPYSAYQTPDPMASAKPLYDLSNVRQLVRQDETIVRRLAWAFIETTPAILTALDEALVKPDWEAVGDAAHHLKSSLDGLGVESLRHVIREIEAYGNAAPDPAHAARQIAQVRAVTEEVMAALRAEFPEQA</sequence>
<dbReference type="InterPro" id="IPR005467">
    <property type="entry name" value="His_kinase_dom"/>
</dbReference>
<dbReference type="SUPFAM" id="SSF52172">
    <property type="entry name" value="CheY-like"/>
    <property type="match status" value="1"/>
</dbReference>
<dbReference type="Pfam" id="PF01627">
    <property type="entry name" value="Hpt"/>
    <property type="match status" value="1"/>
</dbReference>
<dbReference type="InterPro" id="IPR011006">
    <property type="entry name" value="CheY-like_superfamily"/>
</dbReference>
<evidence type="ECO:0000256" key="13">
    <source>
        <dbReference type="PROSITE-ProRule" id="PRU00169"/>
    </source>
</evidence>
<dbReference type="CDD" id="cd00130">
    <property type="entry name" value="PAS"/>
    <property type="match status" value="3"/>
</dbReference>
<dbReference type="PROSITE" id="PS50110">
    <property type="entry name" value="RESPONSE_REGULATORY"/>
    <property type="match status" value="1"/>
</dbReference>
<dbReference type="Pfam" id="PF00512">
    <property type="entry name" value="HisKA"/>
    <property type="match status" value="1"/>
</dbReference>
<dbReference type="PANTHER" id="PTHR45339">
    <property type="entry name" value="HYBRID SIGNAL TRANSDUCTION HISTIDINE KINASE J"/>
    <property type="match status" value="1"/>
</dbReference>
<name>A0ABY4B5Z2_9BACT</name>
<evidence type="ECO:0000256" key="14">
    <source>
        <dbReference type="SAM" id="MobiDB-lite"/>
    </source>
</evidence>
<dbReference type="Gene3D" id="3.40.50.2300">
    <property type="match status" value="1"/>
</dbReference>
<dbReference type="Pfam" id="PF00072">
    <property type="entry name" value="Response_reg"/>
    <property type="match status" value="1"/>
</dbReference>
<keyword evidence="11" id="KW-0472">Membrane</keyword>
<comment type="subcellular location">
    <subcellularLocation>
        <location evidence="2">Cell membrane</location>
        <topology evidence="2">Multi-pass membrane protein</topology>
    </subcellularLocation>
</comment>
<evidence type="ECO:0000256" key="3">
    <source>
        <dbReference type="ARBA" id="ARBA00012438"/>
    </source>
</evidence>
<evidence type="ECO:0000256" key="8">
    <source>
        <dbReference type="ARBA" id="ARBA00022840"/>
    </source>
</evidence>
<feature type="domain" description="PAC" evidence="18">
    <location>
        <begin position="250"/>
        <end position="303"/>
    </location>
</feature>
<dbReference type="InterPro" id="IPR003661">
    <property type="entry name" value="HisK_dim/P_dom"/>
</dbReference>
<comment type="catalytic activity">
    <reaction evidence="1">
        <text>ATP + protein L-histidine = ADP + protein N-phospho-L-histidine.</text>
        <dbReference type="EC" id="2.7.13.3"/>
    </reaction>
</comment>
<feature type="domain" description="PAS" evidence="17">
    <location>
        <begin position="311"/>
        <end position="354"/>
    </location>
</feature>
<dbReference type="Pfam" id="PF08447">
    <property type="entry name" value="PAS_3"/>
    <property type="match status" value="2"/>
</dbReference>
<evidence type="ECO:0000259" key="15">
    <source>
        <dbReference type="PROSITE" id="PS50109"/>
    </source>
</evidence>
<dbReference type="InterPro" id="IPR013655">
    <property type="entry name" value="PAS_fold_3"/>
</dbReference>
<dbReference type="InterPro" id="IPR036890">
    <property type="entry name" value="HATPase_C_sf"/>
</dbReference>
<dbReference type="InterPro" id="IPR035965">
    <property type="entry name" value="PAS-like_dom_sf"/>
</dbReference>
<evidence type="ECO:0000256" key="12">
    <source>
        <dbReference type="PROSITE-ProRule" id="PRU00110"/>
    </source>
</evidence>
<dbReference type="Gene3D" id="1.20.120.160">
    <property type="entry name" value="HPT domain"/>
    <property type="match status" value="1"/>
</dbReference>
<dbReference type="Gene3D" id="3.30.565.10">
    <property type="entry name" value="Histidine kinase-like ATPase, C-terminal domain"/>
    <property type="match status" value="1"/>
</dbReference>
<keyword evidence="6" id="KW-0812">Transmembrane</keyword>
<dbReference type="NCBIfam" id="TIGR00229">
    <property type="entry name" value="sensory_box"/>
    <property type="match status" value="3"/>
</dbReference>
<dbReference type="Pfam" id="PF02518">
    <property type="entry name" value="HATPase_c"/>
    <property type="match status" value="1"/>
</dbReference>
<evidence type="ECO:0000259" key="16">
    <source>
        <dbReference type="PROSITE" id="PS50110"/>
    </source>
</evidence>
<evidence type="ECO:0000256" key="11">
    <source>
        <dbReference type="ARBA" id="ARBA00023136"/>
    </source>
</evidence>
<feature type="compositionally biased region" description="Basic and acidic residues" evidence="14">
    <location>
        <begin position="22"/>
        <end position="31"/>
    </location>
</feature>
<proteinExistence type="predicted"/>
<dbReference type="Gene3D" id="1.10.287.130">
    <property type="match status" value="1"/>
</dbReference>
<dbReference type="PROSITE" id="PS50113">
    <property type="entry name" value="PAC"/>
    <property type="match status" value="3"/>
</dbReference>
<feature type="domain" description="Histidine kinase" evidence="15">
    <location>
        <begin position="455"/>
        <end position="681"/>
    </location>
</feature>
<dbReference type="SMART" id="SM00086">
    <property type="entry name" value="PAC"/>
    <property type="match status" value="3"/>
</dbReference>
<evidence type="ECO:0000259" key="19">
    <source>
        <dbReference type="PROSITE" id="PS50894"/>
    </source>
</evidence>
<evidence type="ECO:0000256" key="2">
    <source>
        <dbReference type="ARBA" id="ARBA00004651"/>
    </source>
</evidence>
<feature type="modified residue" description="Phosphohistidine" evidence="12">
    <location>
        <position position="898"/>
    </location>
</feature>
<feature type="domain" description="PAC" evidence="18">
    <location>
        <begin position="386"/>
        <end position="437"/>
    </location>
</feature>
<dbReference type="InterPro" id="IPR001610">
    <property type="entry name" value="PAC"/>
</dbReference>
<dbReference type="PROSITE" id="PS50894">
    <property type="entry name" value="HPT"/>
    <property type="match status" value="1"/>
</dbReference>
<dbReference type="CDD" id="cd16922">
    <property type="entry name" value="HATPase_EvgS-ArcB-TorS-like"/>
    <property type="match status" value="1"/>
</dbReference>
<dbReference type="SMART" id="SM00091">
    <property type="entry name" value="PAS"/>
    <property type="match status" value="3"/>
</dbReference>
<dbReference type="CDD" id="cd17546">
    <property type="entry name" value="REC_hyHK_CKI1_RcsC-like"/>
    <property type="match status" value="1"/>
</dbReference>
<keyword evidence="21" id="KW-1185">Reference proteome</keyword>
<dbReference type="InterPro" id="IPR001789">
    <property type="entry name" value="Sig_transdc_resp-reg_receiver"/>
</dbReference>
<dbReference type="SUPFAM" id="SSF55785">
    <property type="entry name" value="PYP-like sensor domain (PAS domain)"/>
    <property type="match status" value="3"/>
</dbReference>
<dbReference type="InterPro" id="IPR008207">
    <property type="entry name" value="Sig_transdc_His_kin_Hpt_dom"/>
</dbReference>
<dbReference type="CDD" id="cd00082">
    <property type="entry name" value="HisKA"/>
    <property type="match status" value="1"/>
</dbReference>
<protein>
    <recommendedName>
        <fullName evidence="3">histidine kinase</fullName>
        <ecNumber evidence="3">2.7.13.3</ecNumber>
    </recommendedName>
</protein>
<dbReference type="InterPro" id="IPR003594">
    <property type="entry name" value="HATPase_dom"/>
</dbReference>
<dbReference type="InterPro" id="IPR000014">
    <property type="entry name" value="PAS"/>
</dbReference>